<evidence type="ECO:0000313" key="2">
    <source>
        <dbReference type="Proteomes" id="UP000095282"/>
    </source>
</evidence>
<keyword evidence="1" id="KW-0472">Membrane</keyword>
<keyword evidence="1" id="KW-0812">Transmembrane</keyword>
<dbReference type="Proteomes" id="UP000095282">
    <property type="component" value="Unplaced"/>
</dbReference>
<evidence type="ECO:0000313" key="3">
    <source>
        <dbReference type="WBParaSite" id="Csp11.Scaffold629.g11131.t1"/>
    </source>
</evidence>
<reference evidence="3" key="1">
    <citation type="submission" date="2016-11" db="UniProtKB">
        <authorList>
            <consortium name="WormBaseParasite"/>
        </authorList>
    </citation>
    <scope>IDENTIFICATION</scope>
</reference>
<dbReference type="AlphaFoldDB" id="A0A1I7TRT7"/>
<sequence length="85" mass="9486">MPRKSNVAPAICIIEPTLTSNITEPPEVKVKKAESTCKGTCGKLEMTFSRFTNAFQIIRTLFYVFVLTAIGLGFNLFVGRFTSHR</sequence>
<protein>
    <submittedName>
        <fullName evidence="3">7TM_GPCR_Srx domain-containing protein</fullName>
    </submittedName>
</protein>
<dbReference type="WBParaSite" id="Csp11.Scaffold629.g11131.t1">
    <property type="protein sequence ID" value="Csp11.Scaffold629.g11131.t1"/>
    <property type="gene ID" value="Csp11.Scaffold629.g11131"/>
</dbReference>
<evidence type="ECO:0000256" key="1">
    <source>
        <dbReference type="SAM" id="Phobius"/>
    </source>
</evidence>
<keyword evidence="1" id="KW-1133">Transmembrane helix</keyword>
<organism evidence="2 3">
    <name type="scientific">Caenorhabditis tropicalis</name>
    <dbReference type="NCBI Taxonomy" id="1561998"/>
    <lineage>
        <taxon>Eukaryota</taxon>
        <taxon>Metazoa</taxon>
        <taxon>Ecdysozoa</taxon>
        <taxon>Nematoda</taxon>
        <taxon>Chromadorea</taxon>
        <taxon>Rhabditida</taxon>
        <taxon>Rhabditina</taxon>
        <taxon>Rhabditomorpha</taxon>
        <taxon>Rhabditoidea</taxon>
        <taxon>Rhabditidae</taxon>
        <taxon>Peloderinae</taxon>
        <taxon>Caenorhabditis</taxon>
    </lineage>
</organism>
<proteinExistence type="predicted"/>
<keyword evidence="2" id="KW-1185">Reference proteome</keyword>
<accession>A0A1I7TRT7</accession>
<feature type="transmembrane region" description="Helical" evidence="1">
    <location>
        <begin position="57"/>
        <end position="78"/>
    </location>
</feature>
<name>A0A1I7TRT7_9PELO</name>